<gene>
    <name evidence="1" type="ORF">SNAT2548_LOCUS12108</name>
</gene>
<evidence type="ECO:0000313" key="1">
    <source>
        <dbReference type="EMBL" id="CAE7249068.1"/>
    </source>
</evidence>
<reference evidence="1" key="1">
    <citation type="submission" date="2021-02" db="EMBL/GenBank/DDBJ databases">
        <authorList>
            <person name="Dougan E. K."/>
            <person name="Rhodes N."/>
            <person name="Thang M."/>
            <person name="Chan C."/>
        </authorList>
    </citation>
    <scope>NUCLEOTIDE SEQUENCE</scope>
</reference>
<protein>
    <submittedName>
        <fullName evidence="1">Uncharacterized protein</fullName>
    </submittedName>
</protein>
<sequence length="952" mass="106345">MQGLVQVAKEDAFRATLKDEAYIVPRQLIFKFQQARQQDRLQSPGHVALLFYTAVTIRKRERRKLLMVFWIERAEADDPAQLAQIVQRVRDECGHVLTGLVCFCGQDFQSTMQAEVQAVRELVEQEFVVLELHPENAQTVTLHVLKTEDGEGSFHSTPVFVATSGTHDRTQIGHSGQFKGLEWERDVHAIVQEIAETKEDPLPADTGHFANRLYTMIVTAVNEKRQVCTGALFQIAAPSKAITKLLRQHYCSATNHLPVEFDHAAALEDLALLCDSEVKKYRQACAVAMTGGNDWKAAVQKSCVESGVPDLLQLVERKNDCTALDSPMDLAIAFGAALKGAEHQKSLAEASASSKRGRPFDTADDVKRKALARRIQENTGVSDGLIRAAIEKLRPGKRRLEPGEEEQVEAGMAFERSGAKGSVDRFLQSKFKNYTSRRYVHWRRLYVKWAWHAIPTKHATKWKQVPNSWKRGFSNSVSHLRGKCIEATGLPQAVEDLLASKVQDLTQGDRLFPRAEPVSKSDLTNSVTAIVAVINSAAEEQTVPVETANAALLMKFNAGEIDEQQLSEGLKGKIRKVTYKSARGMVQRLAKSNHLTKQAVNTAGQYLEDDDPRSRAEYSRIRQEYNVPLELILNYDQTWAQPFRSPKKVLMTKKSKRPKNTVTRLACIVGARVGITVVTSSFASGDVGPMFVSVAPGCLSQKEFQALSLEFEGLAVLCESATGSHFMNSESTWIMMETLLTDAFRKQREKYSLHSRKGMILADAFSGNHGSAYMLLREKWSTTANVLLPSKQPGGWSAHGQPQDQVHGYYKDANDNSVRAELSFSRNVLARVPYYKLEIASSGQVRKEARVAQCIRYCIRNWMLMPKPLLQQAWVRCGYATWEELEGISAGSRAEADEAMRAVDPHGFRDLLGGDDAAAPPCEEELRRLHEKLVVWQLQDPAGDWSMLPQVP</sequence>
<dbReference type="AlphaFoldDB" id="A0A812LMH6"/>
<evidence type="ECO:0000313" key="2">
    <source>
        <dbReference type="Proteomes" id="UP000604046"/>
    </source>
</evidence>
<dbReference type="Proteomes" id="UP000604046">
    <property type="component" value="Unassembled WGS sequence"/>
</dbReference>
<name>A0A812LMH6_9DINO</name>
<comment type="caution">
    <text evidence="1">The sequence shown here is derived from an EMBL/GenBank/DDBJ whole genome shotgun (WGS) entry which is preliminary data.</text>
</comment>
<organism evidence="1 2">
    <name type="scientific">Symbiodinium natans</name>
    <dbReference type="NCBI Taxonomy" id="878477"/>
    <lineage>
        <taxon>Eukaryota</taxon>
        <taxon>Sar</taxon>
        <taxon>Alveolata</taxon>
        <taxon>Dinophyceae</taxon>
        <taxon>Suessiales</taxon>
        <taxon>Symbiodiniaceae</taxon>
        <taxon>Symbiodinium</taxon>
    </lineage>
</organism>
<dbReference type="EMBL" id="CAJNDS010001131">
    <property type="protein sequence ID" value="CAE7249068.1"/>
    <property type="molecule type" value="Genomic_DNA"/>
</dbReference>
<proteinExistence type="predicted"/>
<keyword evidence="2" id="KW-1185">Reference proteome</keyword>
<accession>A0A812LMH6</accession>